<gene>
    <name evidence="1" type="ORF">ES815_03950</name>
</gene>
<organism evidence="1 2">
    <name type="scientific">Leclercia adecarboxylata</name>
    <dbReference type="NCBI Taxonomy" id="83655"/>
    <lineage>
        <taxon>Bacteria</taxon>
        <taxon>Pseudomonadati</taxon>
        <taxon>Pseudomonadota</taxon>
        <taxon>Gammaproteobacteria</taxon>
        <taxon>Enterobacterales</taxon>
        <taxon>Enterobacteriaceae</taxon>
        <taxon>Leclercia</taxon>
    </lineage>
</organism>
<sequence>MLHRLLSLDVKERGYENGAEYSSGIGICLPFMITSPNILQTQKNYAAKYPNRAGRNIAYRQYGLRGPCYENHGLNQSLAG</sequence>
<name>A0AAP9AGW4_9ENTR</name>
<evidence type="ECO:0000313" key="2">
    <source>
        <dbReference type="Proteomes" id="UP000317812"/>
    </source>
</evidence>
<dbReference type="Proteomes" id="UP000317812">
    <property type="component" value="Chromosome"/>
</dbReference>
<dbReference type="AlphaFoldDB" id="A0AAP9AGW4"/>
<protein>
    <submittedName>
        <fullName evidence="1">Uncharacterized protein</fullName>
    </submittedName>
</protein>
<evidence type="ECO:0000313" key="1">
    <source>
        <dbReference type="EMBL" id="QDK17504.1"/>
    </source>
</evidence>
<accession>A0AAP9AGW4</accession>
<dbReference type="EMBL" id="CP035382">
    <property type="protein sequence ID" value="QDK17504.1"/>
    <property type="molecule type" value="Genomic_DNA"/>
</dbReference>
<proteinExistence type="predicted"/>
<reference evidence="1 2" key="1">
    <citation type="submission" date="2019-01" db="EMBL/GenBank/DDBJ databases">
        <title>Florfenicol resistance in Enterobacteriaceae and whole-genome sequence analysis of florfenicol-resistant Leclercia adecarboxylata strain R25.</title>
        <authorList>
            <person name="Bao Q."/>
            <person name="Ying Y."/>
        </authorList>
    </citation>
    <scope>NUCLEOTIDE SEQUENCE [LARGE SCALE GENOMIC DNA]</scope>
    <source>
        <strain evidence="1 2">R25</strain>
    </source>
</reference>